<gene>
    <name evidence="5" type="ORF">G9Q37_20000</name>
</gene>
<feature type="region of interest" description="Disordered" evidence="3">
    <location>
        <begin position="1"/>
        <end position="37"/>
    </location>
</feature>
<evidence type="ECO:0000313" key="5">
    <source>
        <dbReference type="EMBL" id="QIM54274.1"/>
    </source>
</evidence>
<accession>A0A6G8IM67</accession>
<proteinExistence type="predicted"/>
<dbReference type="InterPro" id="IPR041474">
    <property type="entry name" value="NicS_C"/>
</dbReference>
<feature type="domain" description="HTH tetR-type" evidence="4">
    <location>
        <begin position="36"/>
        <end position="96"/>
    </location>
</feature>
<dbReference type="InterPro" id="IPR050109">
    <property type="entry name" value="HTH-type_TetR-like_transc_reg"/>
</dbReference>
<keyword evidence="1 2" id="KW-0238">DNA-binding</keyword>
<dbReference type="KEGG" id="hcz:G9Q37_20000"/>
<dbReference type="InterPro" id="IPR036271">
    <property type="entry name" value="Tet_transcr_reg_TetR-rel_C_sf"/>
</dbReference>
<dbReference type="EMBL" id="CP049989">
    <property type="protein sequence ID" value="QIM54274.1"/>
    <property type="molecule type" value="Genomic_DNA"/>
</dbReference>
<feature type="compositionally biased region" description="Low complexity" evidence="3">
    <location>
        <begin position="12"/>
        <end position="23"/>
    </location>
</feature>
<dbReference type="InterPro" id="IPR001647">
    <property type="entry name" value="HTH_TetR"/>
</dbReference>
<dbReference type="Gene3D" id="1.10.357.10">
    <property type="entry name" value="Tetracycline Repressor, domain 2"/>
    <property type="match status" value="1"/>
</dbReference>
<dbReference type="PROSITE" id="PS50977">
    <property type="entry name" value="HTH_TETR_2"/>
    <property type="match status" value="1"/>
</dbReference>
<dbReference type="PRINTS" id="PR00455">
    <property type="entry name" value="HTHTETR"/>
</dbReference>
<dbReference type="RefSeq" id="WP_166230086.1">
    <property type="nucleotide sequence ID" value="NZ_CP049989.1"/>
</dbReference>
<dbReference type="SUPFAM" id="SSF46689">
    <property type="entry name" value="Homeodomain-like"/>
    <property type="match status" value="1"/>
</dbReference>
<dbReference type="Pfam" id="PF17938">
    <property type="entry name" value="TetR_C_29"/>
    <property type="match status" value="1"/>
</dbReference>
<sequence>MNEPVHRKRPTPARAPKAAARSTGGTGRTGRTNDPERTQANILEVAEIEFGEKGLAGARIDEIAEATQTSKRMIYYYFGSKEGLYLAVLEEAYRRVREVEGELHLEDLEPEDALRRLVAFTFDHHLHHESYIRLVMAENINRGEFLAQSPRIQELNVPAIAAIKRLYERGVKSGVFRKGLDPVDIHASISALSFFNVSNRHTFGLIFKLDLLSPAYIAQRRENVVEMVVRFVRKP</sequence>
<feature type="compositionally biased region" description="Basic residues" evidence="3">
    <location>
        <begin position="1"/>
        <end position="11"/>
    </location>
</feature>
<evidence type="ECO:0000313" key="6">
    <source>
        <dbReference type="Proteomes" id="UP000503162"/>
    </source>
</evidence>
<name>A0A6G8IM67_9BURK</name>
<evidence type="ECO:0000256" key="2">
    <source>
        <dbReference type="PROSITE-ProRule" id="PRU00335"/>
    </source>
</evidence>
<evidence type="ECO:0000259" key="4">
    <source>
        <dbReference type="PROSITE" id="PS50977"/>
    </source>
</evidence>
<dbReference type="Proteomes" id="UP000503162">
    <property type="component" value="Chromosome"/>
</dbReference>
<evidence type="ECO:0000256" key="1">
    <source>
        <dbReference type="ARBA" id="ARBA00023125"/>
    </source>
</evidence>
<evidence type="ECO:0000256" key="3">
    <source>
        <dbReference type="SAM" id="MobiDB-lite"/>
    </source>
</evidence>
<dbReference type="PANTHER" id="PTHR30328">
    <property type="entry name" value="TRANSCRIPTIONAL REPRESSOR"/>
    <property type="match status" value="1"/>
</dbReference>
<dbReference type="GO" id="GO:0003677">
    <property type="term" value="F:DNA binding"/>
    <property type="evidence" value="ECO:0007669"/>
    <property type="project" value="UniProtKB-UniRule"/>
</dbReference>
<reference evidence="5 6" key="1">
    <citation type="submission" date="2020-03" db="EMBL/GenBank/DDBJ databases">
        <title>Hydrogenophaga sp. nov. isolated from cyanobacterial mat.</title>
        <authorList>
            <person name="Thorat V."/>
            <person name="Kirdat K."/>
            <person name="Tiwarekar B."/>
            <person name="Costa E.D."/>
            <person name="Yadav A."/>
        </authorList>
    </citation>
    <scope>NUCLEOTIDE SEQUENCE [LARGE SCALE GENOMIC DNA]</scope>
    <source>
        <strain evidence="5 6">BA0156</strain>
    </source>
</reference>
<feature type="DNA-binding region" description="H-T-H motif" evidence="2">
    <location>
        <begin position="59"/>
        <end position="78"/>
    </location>
</feature>
<dbReference type="Pfam" id="PF00440">
    <property type="entry name" value="TetR_N"/>
    <property type="match status" value="1"/>
</dbReference>
<dbReference type="PANTHER" id="PTHR30328:SF54">
    <property type="entry name" value="HTH-TYPE TRANSCRIPTIONAL REPRESSOR SCO4008"/>
    <property type="match status" value="1"/>
</dbReference>
<dbReference type="AlphaFoldDB" id="A0A6G8IM67"/>
<organism evidence="5 6">
    <name type="scientific">Hydrogenophaga crocea</name>
    <dbReference type="NCBI Taxonomy" id="2716225"/>
    <lineage>
        <taxon>Bacteria</taxon>
        <taxon>Pseudomonadati</taxon>
        <taxon>Pseudomonadota</taxon>
        <taxon>Betaproteobacteria</taxon>
        <taxon>Burkholderiales</taxon>
        <taxon>Comamonadaceae</taxon>
        <taxon>Hydrogenophaga</taxon>
    </lineage>
</organism>
<protein>
    <submittedName>
        <fullName evidence="5">TetR/AcrR family transcriptional regulator</fullName>
    </submittedName>
</protein>
<dbReference type="SUPFAM" id="SSF48498">
    <property type="entry name" value="Tetracyclin repressor-like, C-terminal domain"/>
    <property type="match status" value="1"/>
</dbReference>
<keyword evidence="6" id="KW-1185">Reference proteome</keyword>
<dbReference type="InterPro" id="IPR009057">
    <property type="entry name" value="Homeodomain-like_sf"/>
</dbReference>